<dbReference type="Proteomes" id="UP000076580">
    <property type="component" value="Chromosome 01"/>
</dbReference>
<reference evidence="2 3" key="1">
    <citation type="journal article" date="2016" name="Sci. Rep.">
        <title>Insights into Adaptations to a Near-Obligate Nematode Endoparasitic Lifestyle from the Finished Genome of Drechmeria coniospora.</title>
        <authorList>
            <person name="Zhang L."/>
            <person name="Zhou Z."/>
            <person name="Guo Q."/>
            <person name="Fokkens L."/>
            <person name="Miskei M."/>
            <person name="Pocsi I."/>
            <person name="Zhang W."/>
            <person name="Chen M."/>
            <person name="Wang L."/>
            <person name="Sun Y."/>
            <person name="Donzelli B.G."/>
            <person name="Gibson D.M."/>
            <person name="Nelson D.R."/>
            <person name="Luo J.G."/>
            <person name="Rep M."/>
            <person name="Liu H."/>
            <person name="Yang S."/>
            <person name="Wang J."/>
            <person name="Krasnoff S.B."/>
            <person name="Xu Y."/>
            <person name="Molnar I."/>
            <person name="Lin M."/>
        </authorList>
    </citation>
    <scope>NUCLEOTIDE SEQUENCE [LARGE SCALE GENOMIC DNA]</scope>
    <source>
        <strain evidence="2 3">ARSEF 6962</strain>
    </source>
</reference>
<evidence type="ECO:0000313" key="3">
    <source>
        <dbReference type="Proteomes" id="UP000076580"/>
    </source>
</evidence>
<organism evidence="2 3">
    <name type="scientific">Drechmeria coniospora</name>
    <name type="common">Nematophagous fungus</name>
    <name type="synonym">Meria coniospora</name>
    <dbReference type="NCBI Taxonomy" id="98403"/>
    <lineage>
        <taxon>Eukaryota</taxon>
        <taxon>Fungi</taxon>
        <taxon>Dikarya</taxon>
        <taxon>Ascomycota</taxon>
        <taxon>Pezizomycotina</taxon>
        <taxon>Sordariomycetes</taxon>
        <taxon>Hypocreomycetidae</taxon>
        <taxon>Hypocreales</taxon>
        <taxon>Ophiocordycipitaceae</taxon>
        <taxon>Drechmeria</taxon>
    </lineage>
</organism>
<protein>
    <recommendedName>
        <fullName evidence="1">F-box domain-containing protein</fullName>
    </recommendedName>
</protein>
<accession>A0A151GX07</accession>
<dbReference type="InterPro" id="IPR036047">
    <property type="entry name" value="F-box-like_dom_sf"/>
</dbReference>
<dbReference type="GeneID" id="63715423"/>
<keyword evidence="3" id="KW-1185">Reference proteome</keyword>
<evidence type="ECO:0000259" key="1">
    <source>
        <dbReference type="PROSITE" id="PS50181"/>
    </source>
</evidence>
<evidence type="ECO:0000313" key="2">
    <source>
        <dbReference type="EMBL" id="KYK61637.1"/>
    </source>
</evidence>
<dbReference type="InParanoid" id="A0A151GX07"/>
<dbReference type="RefSeq" id="XP_040660989.1">
    <property type="nucleotide sequence ID" value="XM_040800106.1"/>
</dbReference>
<proteinExistence type="predicted"/>
<dbReference type="AlphaFoldDB" id="A0A151GX07"/>
<feature type="domain" description="F-box" evidence="1">
    <location>
        <begin position="51"/>
        <end position="97"/>
    </location>
</feature>
<dbReference type="OrthoDB" id="4919559at2759"/>
<dbReference type="EMBL" id="LAYC01000001">
    <property type="protein sequence ID" value="KYK61637.1"/>
    <property type="molecule type" value="Genomic_DNA"/>
</dbReference>
<name>A0A151GX07_DRECN</name>
<comment type="caution">
    <text evidence="2">The sequence shown here is derived from an EMBL/GenBank/DDBJ whole genome shotgun (WGS) entry which is preliminary data.</text>
</comment>
<gene>
    <name evidence="2" type="ORF">DCS_02780</name>
</gene>
<dbReference type="SUPFAM" id="SSF81383">
    <property type="entry name" value="F-box domain"/>
    <property type="match status" value="1"/>
</dbReference>
<dbReference type="PROSITE" id="PS50181">
    <property type="entry name" value="FBOX"/>
    <property type="match status" value="1"/>
</dbReference>
<dbReference type="InterPro" id="IPR001810">
    <property type="entry name" value="F-box_dom"/>
</dbReference>
<dbReference type="STRING" id="98403.A0A151GX07"/>
<sequence>MDRASRLSADQLEKYGYRKSRIIDHNLDHASLETRCPLDNGRHTGRWKHRAGRLDRLPLELITQVLLSLDLPSLTTFRRVNRRAMALVDSLRQYSMLFRHCPNILRAILSMEAKHFDCAFLFQTVSTTKCASCDRVGDHLYLITCKRVCYDCYSSDPLYFPASATLVTRKTGVPRKSLKALPHVRSLPGRYTAFDKIARGRVMLLDRQSLRDRTTTTGSSAQTLDEALEQCDLKTTEPRRYMSIISAPFFDSSGLSADWGFYCLLCLDDTEPSTYFRNKYTEDGFAEHLARYGLNHGLQRSRE</sequence>
<dbReference type="Pfam" id="PF00646">
    <property type="entry name" value="F-box"/>
    <property type="match status" value="1"/>
</dbReference>